<dbReference type="PROSITE" id="PS00211">
    <property type="entry name" value="ABC_TRANSPORTER_1"/>
    <property type="match status" value="1"/>
</dbReference>
<evidence type="ECO:0000313" key="6">
    <source>
        <dbReference type="EMBL" id="RXI80097.1"/>
    </source>
</evidence>
<name>A0A4Q0VKA7_9LACO</name>
<comment type="caution">
    <text evidence="6">The sequence shown here is derived from an EMBL/GenBank/DDBJ whole genome shotgun (WGS) entry which is preliminary data.</text>
</comment>
<dbReference type="GO" id="GO:0016887">
    <property type="term" value="F:ATP hydrolysis activity"/>
    <property type="evidence" value="ECO:0007669"/>
    <property type="project" value="InterPro"/>
</dbReference>
<evidence type="ECO:0000256" key="1">
    <source>
        <dbReference type="ARBA" id="ARBA00022448"/>
    </source>
</evidence>
<dbReference type="InterPro" id="IPR003593">
    <property type="entry name" value="AAA+_ATPase"/>
</dbReference>
<dbReference type="NCBIfam" id="TIGR00972">
    <property type="entry name" value="3a0107s01c2"/>
    <property type="match status" value="1"/>
</dbReference>
<keyword evidence="3" id="KW-0547">Nucleotide-binding</keyword>
<keyword evidence="4 6" id="KW-0067">ATP-binding</keyword>
<evidence type="ECO:0000256" key="2">
    <source>
        <dbReference type="ARBA" id="ARBA00022592"/>
    </source>
</evidence>
<dbReference type="Gene3D" id="3.40.50.300">
    <property type="entry name" value="P-loop containing nucleotide triphosphate hydrolases"/>
    <property type="match status" value="1"/>
</dbReference>
<dbReference type="InterPro" id="IPR003439">
    <property type="entry name" value="ABC_transporter-like_ATP-bd"/>
</dbReference>
<dbReference type="CDD" id="cd03260">
    <property type="entry name" value="ABC_PstB_phosphate_transporter"/>
    <property type="match status" value="1"/>
</dbReference>
<dbReference type="SUPFAM" id="SSF52540">
    <property type="entry name" value="P-loop containing nucleoside triphosphate hydrolases"/>
    <property type="match status" value="1"/>
</dbReference>
<keyword evidence="1" id="KW-0813">Transport</keyword>
<dbReference type="Proteomes" id="UP000290602">
    <property type="component" value="Unassembled WGS sequence"/>
</dbReference>
<reference evidence="6 7" key="1">
    <citation type="submission" date="2018-08" db="EMBL/GenBank/DDBJ databases">
        <title>Lactobacillus suantsai sp. nov., isolated from traditional fermented suan-tsai in Taiwan.</title>
        <authorList>
            <person name="Huang C.-H."/>
        </authorList>
    </citation>
    <scope>NUCLEOTIDE SEQUENCE [LARGE SCALE GENOMIC DNA]</scope>
    <source>
        <strain evidence="6 7">BCRC 12945</strain>
    </source>
</reference>
<dbReference type="SMART" id="SM00382">
    <property type="entry name" value="AAA"/>
    <property type="match status" value="1"/>
</dbReference>
<dbReference type="Pfam" id="PF00005">
    <property type="entry name" value="ABC_tran"/>
    <property type="match status" value="1"/>
</dbReference>
<evidence type="ECO:0000259" key="5">
    <source>
        <dbReference type="PROSITE" id="PS50893"/>
    </source>
</evidence>
<dbReference type="OrthoDB" id="9802185at2"/>
<dbReference type="PROSITE" id="PS50893">
    <property type="entry name" value="ABC_TRANSPORTER_2"/>
    <property type="match status" value="1"/>
</dbReference>
<sequence length="253" mass="28095">MTTKEILTTQDLHLYYGSNEALKGINLSFEEKGITALIGPSGCGKSTYLRTLNRMNDLIPGVTITGTAEFKGEDLYAPNADTVQIRKEIGMVFQQPNPFPFSIYDNVIYGLRIAGERDKEKLDAVVEKSLRQAAVWDEVKDHLHESALALSGGQQQRVCIARVLAVSPEIILLDEPTSALDPVSSSQIEATLLNLRQDYTIIIVTHNLQQASRIADRTAFFMNGELVEVDQTKNIFMNPANKQTEDYISGRFG</sequence>
<accession>A0A4Q0VKA7</accession>
<keyword evidence="7" id="KW-1185">Reference proteome</keyword>
<dbReference type="InterPro" id="IPR017871">
    <property type="entry name" value="ABC_transporter-like_CS"/>
</dbReference>
<dbReference type="GO" id="GO:0035435">
    <property type="term" value="P:phosphate ion transmembrane transport"/>
    <property type="evidence" value="ECO:0007669"/>
    <property type="project" value="InterPro"/>
</dbReference>
<dbReference type="PANTHER" id="PTHR43423:SF1">
    <property type="entry name" value="ABC TRANSPORTER I FAMILY MEMBER 17"/>
    <property type="match status" value="1"/>
</dbReference>
<dbReference type="EC" id="3.6.3.27" evidence="6"/>
<evidence type="ECO:0000313" key="7">
    <source>
        <dbReference type="Proteomes" id="UP000290602"/>
    </source>
</evidence>
<dbReference type="GO" id="GO:0005524">
    <property type="term" value="F:ATP binding"/>
    <property type="evidence" value="ECO:0007669"/>
    <property type="project" value="UniProtKB-KW"/>
</dbReference>
<feature type="domain" description="ABC transporter" evidence="5">
    <location>
        <begin position="7"/>
        <end position="248"/>
    </location>
</feature>
<dbReference type="InterPro" id="IPR005670">
    <property type="entry name" value="PstB-like"/>
</dbReference>
<evidence type="ECO:0000256" key="3">
    <source>
        <dbReference type="ARBA" id="ARBA00022741"/>
    </source>
</evidence>
<gene>
    <name evidence="6" type="primary">pstB</name>
    <name evidence="6" type="ORF">DXH47_00605</name>
</gene>
<dbReference type="PANTHER" id="PTHR43423">
    <property type="entry name" value="ABC TRANSPORTER I FAMILY MEMBER 17"/>
    <property type="match status" value="1"/>
</dbReference>
<dbReference type="AlphaFoldDB" id="A0A4Q0VKA7"/>
<protein>
    <submittedName>
        <fullName evidence="6">Phosphate ABC transporter ATP-binding protein</fullName>
        <ecNumber evidence="6">3.6.3.27</ecNumber>
    </submittedName>
</protein>
<evidence type="ECO:0000256" key="4">
    <source>
        <dbReference type="ARBA" id="ARBA00022840"/>
    </source>
</evidence>
<proteinExistence type="predicted"/>
<dbReference type="GO" id="GO:0016020">
    <property type="term" value="C:membrane"/>
    <property type="evidence" value="ECO:0007669"/>
    <property type="project" value="InterPro"/>
</dbReference>
<keyword evidence="6" id="KW-0378">Hydrolase</keyword>
<dbReference type="EMBL" id="QXIL01000001">
    <property type="protein sequence ID" value="RXI80097.1"/>
    <property type="molecule type" value="Genomic_DNA"/>
</dbReference>
<dbReference type="RefSeq" id="WP_129031156.1">
    <property type="nucleotide sequence ID" value="NZ_QXIL01000001.1"/>
</dbReference>
<dbReference type="InterPro" id="IPR027417">
    <property type="entry name" value="P-loop_NTPase"/>
</dbReference>
<dbReference type="GO" id="GO:0005315">
    <property type="term" value="F:phosphate transmembrane transporter activity"/>
    <property type="evidence" value="ECO:0007669"/>
    <property type="project" value="InterPro"/>
</dbReference>
<keyword evidence="2" id="KW-0592">Phosphate transport</keyword>
<organism evidence="6 7">
    <name type="scientific">Levilactobacillus suantsaii</name>
    <dbReference type="NCBI Taxonomy" id="2292255"/>
    <lineage>
        <taxon>Bacteria</taxon>
        <taxon>Bacillati</taxon>
        <taxon>Bacillota</taxon>
        <taxon>Bacilli</taxon>
        <taxon>Lactobacillales</taxon>
        <taxon>Lactobacillaceae</taxon>
        <taxon>Levilactobacillus</taxon>
    </lineage>
</organism>